<protein>
    <submittedName>
        <fullName evidence="1">Uncharacterized protein</fullName>
    </submittedName>
</protein>
<evidence type="ECO:0000313" key="1">
    <source>
        <dbReference type="EMBL" id="BFP50656.1"/>
    </source>
</evidence>
<proteinExistence type="predicted"/>
<name>A0AB33K7E5_9ACTN</name>
<accession>A0AB33K7E5</accession>
<gene>
    <name evidence="1" type="ORF">SCMC78_04630</name>
</gene>
<dbReference type="KEGG" id="stcm:SCMC78_04630"/>
<sequence>MAAAVHVVDSPEPPKPHKGCDVCSALVGERTEASRAGDWSKVADVNVEIGRHRAGRRHK</sequence>
<reference evidence="1" key="1">
    <citation type="submission" date="2024-07" db="EMBL/GenBank/DDBJ databases">
        <title>Complete genome sequences of cellulolytic bacteria, Kitasatospora sp. CMC57 and Streptomyces sp. CMC78, isolated from Japanese agricultural soil.</title>
        <authorList>
            <person name="Hashimoto T."/>
            <person name="Ito M."/>
            <person name="Iwamoto M."/>
            <person name="Fukahori D."/>
            <person name="Shoda T."/>
            <person name="Sakoda M."/>
            <person name="Morohoshi T."/>
            <person name="Mitsuboshi M."/>
            <person name="Nishizawa T."/>
        </authorList>
    </citation>
    <scope>NUCLEOTIDE SEQUENCE</scope>
    <source>
        <strain evidence="1">CMC78</strain>
    </source>
</reference>
<dbReference type="EMBL" id="AP035884">
    <property type="protein sequence ID" value="BFP50656.1"/>
    <property type="molecule type" value="Genomic_DNA"/>
</dbReference>
<dbReference type="AlphaFoldDB" id="A0AB33K7E5"/>
<organism evidence="1">
    <name type="scientific">Streptomyces sp. CMC78</name>
    <dbReference type="NCBI Taxonomy" id="3231512"/>
    <lineage>
        <taxon>Bacteria</taxon>
        <taxon>Bacillati</taxon>
        <taxon>Actinomycetota</taxon>
        <taxon>Actinomycetes</taxon>
        <taxon>Kitasatosporales</taxon>
        <taxon>Streptomycetaceae</taxon>
        <taxon>Streptomyces</taxon>
    </lineage>
</organism>